<organism evidence="2 3">
    <name type="scientific">Arsenicibacter rosenii</name>
    <dbReference type="NCBI Taxonomy" id="1750698"/>
    <lineage>
        <taxon>Bacteria</taxon>
        <taxon>Pseudomonadati</taxon>
        <taxon>Bacteroidota</taxon>
        <taxon>Cytophagia</taxon>
        <taxon>Cytophagales</taxon>
        <taxon>Spirosomataceae</taxon>
        <taxon>Arsenicibacter</taxon>
    </lineage>
</organism>
<name>A0A1S2VHX4_9BACT</name>
<feature type="transmembrane region" description="Helical" evidence="1">
    <location>
        <begin position="173"/>
        <end position="196"/>
    </location>
</feature>
<proteinExistence type="predicted"/>
<accession>A0A1S2VHX4</accession>
<dbReference type="AlphaFoldDB" id="A0A1S2VHX4"/>
<feature type="transmembrane region" description="Helical" evidence="1">
    <location>
        <begin position="241"/>
        <end position="258"/>
    </location>
</feature>
<feature type="transmembrane region" description="Helical" evidence="1">
    <location>
        <begin position="95"/>
        <end position="117"/>
    </location>
</feature>
<keyword evidence="1" id="KW-0472">Membrane</keyword>
<feature type="transmembrane region" description="Helical" evidence="1">
    <location>
        <begin position="339"/>
        <end position="356"/>
    </location>
</feature>
<dbReference type="RefSeq" id="WP_071504022.1">
    <property type="nucleotide sequence ID" value="NZ_MORL01000007.1"/>
</dbReference>
<keyword evidence="3" id="KW-1185">Reference proteome</keyword>
<feature type="transmembrane region" description="Helical" evidence="1">
    <location>
        <begin position="203"/>
        <end position="221"/>
    </location>
</feature>
<evidence type="ECO:0000256" key="1">
    <source>
        <dbReference type="SAM" id="Phobius"/>
    </source>
</evidence>
<feature type="transmembrane region" description="Helical" evidence="1">
    <location>
        <begin position="270"/>
        <end position="291"/>
    </location>
</feature>
<reference evidence="2 3" key="1">
    <citation type="submission" date="2016-10" db="EMBL/GenBank/DDBJ databases">
        <title>Arsenicibacter rosenii gen. nov., sp. nov., an efficient arsenic-methylating bacterium isolated from an arsenic-contaminated paddy soil.</title>
        <authorList>
            <person name="Huang K."/>
        </authorList>
    </citation>
    <scope>NUCLEOTIDE SEQUENCE [LARGE SCALE GENOMIC DNA]</scope>
    <source>
        <strain evidence="2 3">SM-1</strain>
    </source>
</reference>
<feature type="transmembrane region" description="Helical" evidence="1">
    <location>
        <begin position="138"/>
        <end position="161"/>
    </location>
</feature>
<protein>
    <recommendedName>
        <fullName evidence="4">Glycosyltransferase RgtA/B/C/D-like domain-containing protein</fullName>
    </recommendedName>
</protein>
<dbReference type="OrthoDB" id="909728at2"/>
<sequence>MQRNVPVWPQIIYGLMMLIPICILLWIIFRYAINLPYWDDYLVQEHLLNLKTGSLRQKAGHLFDQHWEHRIVWTRIIFAAYTKITGSLNYYNLPFIGFAGLLTLLGILVAVFRLLRLPPGYFLPVPFMLFTLQSHENLIWGMASIQNFWILAFAAGAFYLIAQNSLTGRLLALGMGVMATFTSGNGALVLIAGLLVLAYQKQWRFMGVWALVTLGCLAGYFTNYQRITFFPSPFNYPFIDWIKAFFVFLGAFADPYPYSGSAALGYENPLWLTMLLGAIVVGSAFFFVLRYRYTWLANEQTPLLTFCLGCLLFLLATTTITVYSRVGFAGPAYMLQGRYKIYSPFALSVVYLLWIHTVRTHMLRPIGLISALVIVQSLLSDYLCLEGIINQHRRTVAEYFNYIVNTPAERQLAIQQVFRSTEQPFFMPEVPVLSNKHLLEAPVTSQLDTFAEQRFMYNMTKDNAVNPTVDLPTDGSYLLFKSPHHTYLFPARPVRPAPAAISGFDSYFTKDHFYGQVLKEKLAPGQYRIGILTNQNHQLRLAMTNRSVIFTSL</sequence>
<evidence type="ECO:0000313" key="3">
    <source>
        <dbReference type="Proteomes" id="UP000181790"/>
    </source>
</evidence>
<dbReference type="Proteomes" id="UP000181790">
    <property type="component" value="Unassembled WGS sequence"/>
</dbReference>
<feature type="transmembrane region" description="Helical" evidence="1">
    <location>
        <begin position="303"/>
        <end position="327"/>
    </location>
</feature>
<keyword evidence="1" id="KW-1133">Transmembrane helix</keyword>
<dbReference type="EMBL" id="MORL01000007">
    <property type="protein sequence ID" value="OIN58351.1"/>
    <property type="molecule type" value="Genomic_DNA"/>
</dbReference>
<keyword evidence="1" id="KW-0812">Transmembrane</keyword>
<feature type="transmembrane region" description="Helical" evidence="1">
    <location>
        <begin position="12"/>
        <end position="33"/>
    </location>
</feature>
<evidence type="ECO:0000313" key="2">
    <source>
        <dbReference type="EMBL" id="OIN58351.1"/>
    </source>
</evidence>
<comment type="caution">
    <text evidence="2">The sequence shown here is derived from an EMBL/GenBank/DDBJ whole genome shotgun (WGS) entry which is preliminary data.</text>
</comment>
<evidence type="ECO:0008006" key="4">
    <source>
        <dbReference type="Google" id="ProtNLM"/>
    </source>
</evidence>
<gene>
    <name evidence="2" type="ORF">BLX24_15270</name>
</gene>